<dbReference type="OrthoDB" id="9814708at2"/>
<dbReference type="Proteomes" id="UP000054869">
    <property type="component" value="Unassembled WGS sequence"/>
</dbReference>
<dbReference type="GO" id="GO:0005506">
    <property type="term" value="F:iron ion binding"/>
    <property type="evidence" value="ECO:0007669"/>
    <property type="project" value="InterPro"/>
</dbReference>
<evidence type="ECO:0000313" key="11">
    <source>
        <dbReference type="Proteomes" id="UP000054869"/>
    </source>
</evidence>
<dbReference type="PRINTS" id="PR00607">
    <property type="entry name" value="CYTCHROMECIE"/>
</dbReference>
<keyword evidence="2 6" id="KW-0349">Heme</keyword>
<evidence type="ECO:0000256" key="4">
    <source>
        <dbReference type="ARBA" id="ARBA00022982"/>
    </source>
</evidence>
<sequence>MHFRVLALLFFAAASLYASEDFDRQQIEQRIKPIGRVNIEGQKTSVPSSTPPKEETQTVAQTAKDEPPGKATYERYCSVCHRDGVAGAPKFRDAAQWKSRLDAKKLAGLTTTAIKGLNAMPPKGTCMDCSDEEIKNAVQYMLPQS</sequence>
<feature type="chain" id="PRO_5006915008" evidence="8">
    <location>
        <begin position="19"/>
        <end position="145"/>
    </location>
</feature>
<keyword evidence="3 6" id="KW-0479">Metal-binding</keyword>
<dbReference type="GO" id="GO:0020037">
    <property type="term" value="F:heme binding"/>
    <property type="evidence" value="ECO:0007669"/>
    <property type="project" value="InterPro"/>
</dbReference>
<dbReference type="Pfam" id="PF13442">
    <property type="entry name" value="Cytochrome_CBB3"/>
    <property type="match status" value="1"/>
</dbReference>
<comment type="caution">
    <text evidence="10">The sequence shown here is derived from an EMBL/GenBank/DDBJ whole genome shotgun (WGS) entry which is preliminary data.</text>
</comment>
<feature type="signal peptide" evidence="8">
    <location>
        <begin position="1"/>
        <end position="18"/>
    </location>
</feature>
<evidence type="ECO:0000313" key="10">
    <source>
        <dbReference type="EMBL" id="KTD22059.1"/>
    </source>
</evidence>
<dbReference type="PATRIC" id="fig|45067.4.peg.1388"/>
<evidence type="ECO:0000256" key="5">
    <source>
        <dbReference type="ARBA" id="ARBA00023004"/>
    </source>
</evidence>
<dbReference type="PANTHER" id="PTHR40942:SF2">
    <property type="entry name" value="CYTOCHROME-RELATED"/>
    <property type="match status" value="1"/>
</dbReference>
<dbReference type="Gene3D" id="1.10.760.10">
    <property type="entry name" value="Cytochrome c-like domain"/>
    <property type="match status" value="1"/>
</dbReference>
<dbReference type="RefSeq" id="WP_028373206.1">
    <property type="nucleotide sequence ID" value="NZ_CAAAJD010000045.1"/>
</dbReference>
<evidence type="ECO:0000256" key="3">
    <source>
        <dbReference type="ARBA" id="ARBA00022723"/>
    </source>
</evidence>
<evidence type="ECO:0000256" key="2">
    <source>
        <dbReference type="ARBA" id="ARBA00022617"/>
    </source>
</evidence>
<keyword evidence="8" id="KW-0732">Signal</keyword>
<protein>
    <submittedName>
        <fullName evidence="10">Cytochrome c5</fullName>
    </submittedName>
</protein>
<evidence type="ECO:0000256" key="1">
    <source>
        <dbReference type="ARBA" id="ARBA00022448"/>
    </source>
</evidence>
<evidence type="ECO:0000256" key="7">
    <source>
        <dbReference type="SAM" id="MobiDB-lite"/>
    </source>
</evidence>
<keyword evidence="4" id="KW-0249">Electron transport</keyword>
<dbReference type="AlphaFoldDB" id="A0A0W0VPJ9"/>
<keyword evidence="5 6" id="KW-0408">Iron</keyword>
<feature type="region of interest" description="Disordered" evidence="7">
    <location>
        <begin position="38"/>
        <end position="68"/>
    </location>
</feature>
<accession>A0A0W0VPJ9</accession>
<dbReference type="eggNOG" id="COG3245">
    <property type="taxonomic scope" value="Bacteria"/>
</dbReference>
<feature type="domain" description="Cytochrome c" evidence="9">
    <location>
        <begin position="64"/>
        <end position="145"/>
    </location>
</feature>
<dbReference type="SUPFAM" id="SSF46626">
    <property type="entry name" value="Cytochrome c"/>
    <property type="match status" value="1"/>
</dbReference>
<dbReference type="InterPro" id="IPR036909">
    <property type="entry name" value="Cyt_c-like_dom_sf"/>
</dbReference>
<reference evidence="10 11" key="1">
    <citation type="submission" date="2015-11" db="EMBL/GenBank/DDBJ databases">
        <title>Genomic analysis of 38 Legionella species identifies large and diverse effector repertoires.</title>
        <authorList>
            <person name="Burstein D."/>
            <person name="Amaro F."/>
            <person name="Zusman T."/>
            <person name="Lifshitz Z."/>
            <person name="Cohen O."/>
            <person name="Gilbert J.A."/>
            <person name="Pupko T."/>
            <person name="Shuman H.A."/>
            <person name="Segal G."/>
        </authorList>
    </citation>
    <scope>NUCLEOTIDE SEQUENCE [LARGE SCALE GENOMIC DNA]</scope>
    <source>
        <strain evidence="10 11">ATCC 49751</strain>
    </source>
</reference>
<keyword evidence="11" id="KW-1185">Reference proteome</keyword>
<dbReference type="InterPro" id="IPR002323">
    <property type="entry name" value="Cyt_CIE"/>
</dbReference>
<dbReference type="GO" id="GO:0009055">
    <property type="term" value="F:electron transfer activity"/>
    <property type="evidence" value="ECO:0007669"/>
    <property type="project" value="InterPro"/>
</dbReference>
<organism evidence="10 11">
    <name type="scientific">Legionella lansingensis</name>
    <dbReference type="NCBI Taxonomy" id="45067"/>
    <lineage>
        <taxon>Bacteria</taxon>
        <taxon>Pseudomonadati</taxon>
        <taxon>Pseudomonadota</taxon>
        <taxon>Gammaproteobacteria</taxon>
        <taxon>Legionellales</taxon>
        <taxon>Legionellaceae</taxon>
        <taxon>Legionella</taxon>
    </lineage>
</organism>
<dbReference type="EMBL" id="LNYI01000028">
    <property type="protein sequence ID" value="KTD22059.1"/>
    <property type="molecule type" value="Genomic_DNA"/>
</dbReference>
<evidence type="ECO:0000256" key="8">
    <source>
        <dbReference type="SAM" id="SignalP"/>
    </source>
</evidence>
<evidence type="ECO:0000259" key="9">
    <source>
        <dbReference type="PROSITE" id="PS51007"/>
    </source>
</evidence>
<dbReference type="STRING" id="45067.Llan_1322"/>
<keyword evidence="1" id="KW-0813">Transport</keyword>
<dbReference type="PROSITE" id="PS51007">
    <property type="entry name" value="CYTC"/>
    <property type="match status" value="1"/>
</dbReference>
<dbReference type="PANTHER" id="PTHR40942">
    <property type="match status" value="1"/>
</dbReference>
<gene>
    <name evidence="10" type="ORF">Llan_1322</name>
</gene>
<name>A0A0W0VPJ9_9GAMM</name>
<proteinExistence type="predicted"/>
<dbReference type="InterPro" id="IPR009056">
    <property type="entry name" value="Cyt_c-like_dom"/>
</dbReference>
<evidence type="ECO:0000256" key="6">
    <source>
        <dbReference type="PROSITE-ProRule" id="PRU00433"/>
    </source>
</evidence>